<proteinExistence type="predicted"/>
<organism evidence="2 3">
    <name type="scientific">Aquamicrobium terrae</name>
    <dbReference type="NCBI Taxonomy" id="1324945"/>
    <lineage>
        <taxon>Bacteria</taxon>
        <taxon>Pseudomonadati</taxon>
        <taxon>Pseudomonadota</taxon>
        <taxon>Alphaproteobacteria</taxon>
        <taxon>Hyphomicrobiales</taxon>
        <taxon>Phyllobacteriaceae</taxon>
        <taxon>Aquamicrobium</taxon>
    </lineage>
</organism>
<feature type="compositionally biased region" description="Low complexity" evidence="1">
    <location>
        <begin position="499"/>
        <end position="510"/>
    </location>
</feature>
<dbReference type="Gene3D" id="1.25.40.10">
    <property type="entry name" value="Tetratricopeptide repeat domain"/>
    <property type="match status" value="2"/>
</dbReference>
<gene>
    <name evidence="2" type="ORF">ABID37_001645</name>
</gene>
<dbReference type="SUPFAM" id="SSF48452">
    <property type="entry name" value="TPR-like"/>
    <property type="match status" value="2"/>
</dbReference>
<dbReference type="RefSeq" id="WP_354193761.1">
    <property type="nucleotide sequence ID" value="NZ_JBEPML010000004.1"/>
</dbReference>
<dbReference type="SMART" id="SM00028">
    <property type="entry name" value="TPR"/>
    <property type="match status" value="4"/>
</dbReference>
<evidence type="ECO:0000313" key="3">
    <source>
        <dbReference type="Proteomes" id="UP001549076"/>
    </source>
</evidence>
<dbReference type="Proteomes" id="UP001549076">
    <property type="component" value="Unassembled WGS sequence"/>
</dbReference>
<protein>
    <submittedName>
        <fullName evidence="2">Tetratricopeptide (TPR) repeat protein</fullName>
    </submittedName>
</protein>
<reference evidence="2 3" key="1">
    <citation type="submission" date="2024-06" db="EMBL/GenBank/DDBJ databases">
        <title>Genomic Encyclopedia of Type Strains, Phase IV (KMG-IV): sequencing the most valuable type-strain genomes for metagenomic binning, comparative biology and taxonomic classification.</title>
        <authorList>
            <person name="Goeker M."/>
        </authorList>
    </citation>
    <scope>NUCLEOTIDE SEQUENCE [LARGE SCALE GENOMIC DNA]</scope>
    <source>
        <strain evidence="2 3">DSM 27865</strain>
    </source>
</reference>
<sequence>MPVIRAWVIAAGTGGLLALLAAAGGGQFQNRWMGDVLPASDDGKGARAAPAPAVQVPSPGNRAAPLLAQAGPETGSPAPAAPPQVDESALRYFAQQGDKQRLEREIARLRALYPNWTPPADPLAAPANIDERLEAIWRLYSEGKLAEARQAIARRQTDEPNWQPPADLLDRLALAEARERLLNASQIGQYGTVINVASGNPQLLTCSEVDVLWRVAEAFVRTDREARAQDTYRYILSNCDNPQERLATMQNAARLLSPPLVNELLALERPGETGTEEAGTGEFASVRDDLARNAVARGGSDAAITVAEDQLARVEKLAREKGSASDARLLGWYDIRRERFRQAEEWFSMAREREDTADAAQGLALALSARHAYAEAEATLYRWRGETDETRATYLATVANLLGVEPRVKLSGEVLQRIVAEVAAARDVPAARQLGWYARAWEQHQTARQWFETALRWNPDDEPSAYGLALTRHLLGDAAGRAEIKRRWAGRSDRIRQVGTGATEAAPAPGVDTPSAAPRPVASETSAAPLPRKAMPRSTPRTVASGRRNCPAHIHPETLSPQAALERGWCLMDANRPLEAAQAFEIALRAPAERVRRDASYGQSLAYLRSGLVDDAAVAAARAPQNGQRAAELQTAILAERALGAFERGRYTEALIALEQRAQLAPERIDLMVLRGYAYLKMRRFEDARRVFEAAAGTGSRDGLRGLADLRAAMGSP</sequence>
<comment type="caution">
    <text evidence="2">The sequence shown here is derived from an EMBL/GenBank/DDBJ whole genome shotgun (WGS) entry which is preliminary data.</text>
</comment>
<dbReference type="EMBL" id="JBEPML010000004">
    <property type="protein sequence ID" value="MET3791437.1"/>
    <property type="molecule type" value="Genomic_DNA"/>
</dbReference>
<evidence type="ECO:0000256" key="1">
    <source>
        <dbReference type="SAM" id="MobiDB-lite"/>
    </source>
</evidence>
<feature type="region of interest" description="Disordered" evidence="1">
    <location>
        <begin position="39"/>
        <end position="84"/>
    </location>
</feature>
<dbReference type="InterPro" id="IPR019734">
    <property type="entry name" value="TPR_rpt"/>
</dbReference>
<name>A0ABV2N0V5_9HYPH</name>
<feature type="compositionally biased region" description="Low complexity" evidence="1">
    <location>
        <begin position="46"/>
        <end position="59"/>
    </location>
</feature>
<feature type="region of interest" description="Disordered" evidence="1">
    <location>
        <begin position="495"/>
        <end position="555"/>
    </location>
</feature>
<dbReference type="InterPro" id="IPR011990">
    <property type="entry name" value="TPR-like_helical_dom_sf"/>
</dbReference>
<evidence type="ECO:0000313" key="2">
    <source>
        <dbReference type="EMBL" id="MET3791437.1"/>
    </source>
</evidence>
<keyword evidence="3" id="KW-1185">Reference proteome</keyword>
<accession>A0ABV2N0V5</accession>